<dbReference type="InterPro" id="IPR036028">
    <property type="entry name" value="SH3-like_dom_sf"/>
</dbReference>
<dbReference type="Gene3D" id="2.70.70.10">
    <property type="entry name" value="Glucose Permease (Domain IIA)"/>
    <property type="match status" value="1"/>
</dbReference>
<dbReference type="SMART" id="SM00287">
    <property type="entry name" value="SH3b"/>
    <property type="match status" value="5"/>
</dbReference>
<evidence type="ECO:0000313" key="3">
    <source>
        <dbReference type="EMBL" id="MFB9759006.1"/>
    </source>
</evidence>
<accession>A0ABV5WFW0</accession>
<proteinExistence type="predicted"/>
<comment type="caution">
    <text evidence="3">The sequence shown here is derived from an EMBL/GenBank/DDBJ whole genome shotgun (WGS) entry which is preliminary data.</text>
</comment>
<feature type="domain" description="SH3b" evidence="2">
    <location>
        <begin position="103"/>
        <end position="166"/>
    </location>
</feature>
<keyword evidence="4" id="KW-1185">Reference proteome</keyword>
<dbReference type="Gene3D" id="2.30.30.40">
    <property type="entry name" value="SH3 Domains"/>
    <property type="match status" value="5"/>
</dbReference>
<feature type="domain" description="SH3b" evidence="2">
    <location>
        <begin position="180"/>
        <end position="242"/>
    </location>
</feature>
<dbReference type="PANTHER" id="PTHR34408">
    <property type="entry name" value="FAMILY PROTEIN, PUTATIVE-RELATED"/>
    <property type="match status" value="1"/>
</dbReference>
<feature type="domain" description="SH3b" evidence="2">
    <location>
        <begin position="260"/>
        <end position="322"/>
    </location>
</feature>
<evidence type="ECO:0000256" key="1">
    <source>
        <dbReference type="SAM" id="MobiDB-lite"/>
    </source>
</evidence>
<evidence type="ECO:0000259" key="2">
    <source>
        <dbReference type="PROSITE" id="PS51781"/>
    </source>
</evidence>
<dbReference type="InterPro" id="IPR011055">
    <property type="entry name" value="Dup_hybrid_motif"/>
</dbReference>
<dbReference type="CDD" id="cd12797">
    <property type="entry name" value="M23_peptidase"/>
    <property type="match status" value="1"/>
</dbReference>
<feature type="compositionally biased region" description="Polar residues" evidence="1">
    <location>
        <begin position="24"/>
        <end position="45"/>
    </location>
</feature>
<dbReference type="InterPro" id="IPR052354">
    <property type="entry name" value="Cell_Wall_Dynamics_Protein"/>
</dbReference>
<feature type="domain" description="SH3b" evidence="2">
    <location>
        <begin position="467"/>
        <end position="529"/>
    </location>
</feature>
<dbReference type="InterPro" id="IPR016047">
    <property type="entry name" value="M23ase_b-sheet_dom"/>
</dbReference>
<dbReference type="Pfam" id="PF01551">
    <property type="entry name" value="Peptidase_M23"/>
    <property type="match status" value="1"/>
</dbReference>
<dbReference type="SUPFAM" id="SSF50044">
    <property type="entry name" value="SH3-domain"/>
    <property type="match status" value="1"/>
</dbReference>
<sequence>MAVVSVAGGTVISTAQAETPIAQEDSQQTSNSSPVAVHENQATTNEYTVNTDALRVRTGPSTSNTILGLVTKDQTLQVVGETDGWYKIQYNNRDAYVSKDYVTPNQIIVDTTTLRVRTGPNTSNPTLGLVGQGEVLQVAEETDGWYKIQYNDRNGYVSKDYVTTDDGSTVKLKQTTVQANGTYTVNVSSLRVHTGPSTSHPVLGVVKKGQDIQVVGEVQDWYKVQFNGQSAYISKDYVSLERDNTSMSIQPTPTESVQQDGTYVVDAAVLRIRTGAASYHPVIGGILKGQVLQVIDVENGWYKVKYNERIGYVSSEFVKFIKGASTPQQEQAQQPAQQQPVQQEQAQQPAQQQPVQQEQAQQPAQQQPVQQEQAQQPAQQQPVQQEQAQQPAQQQPVQQEQAQQPAQQQPVQQEQAQQPTQQQSVQQEQAQQPTQQQPVQQEQTQQPTQQQSVQQEQAQQPAQQQPVQDFYVKPSTLNVRNGAGMNYGVIGVVQSGQKVQVVGQQAGWYKIIYNGKTGFVGMSHLSKTPIPVTEQQSSVVSTPNEVKASGFIKPAIGSYTSGFGKRSGQMHYGLDIAASGTVPIAAAADGVVTRSYFSASYGNVVFVSHNINGQTYTTVYAHLSSRSVSAGQRVTQGQQLGFMGNTGESEGQHLHFEIHKGGWNIAKSNAVDPRPYID</sequence>
<reference evidence="3 4" key="1">
    <citation type="submission" date="2024-09" db="EMBL/GenBank/DDBJ databases">
        <authorList>
            <person name="Sun Q."/>
            <person name="Mori K."/>
        </authorList>
    </citation>
    <scope>NUCLEOTIDE SEQUENCE [LARGE SCALE GENOMIC DNA]</scope>
    <source>
        <strain evidence="3 4">JCM 11201</strain>
    </source>
</reference>
<dbReference type="Proteomes" id="UP001589609">
    <property type="component" value="Unassembled WGS sequence"/>
</dbReference>
<name>A0ABV5WFW0_9BACI</name>
<evidence type="ECO:0000313" key="4">
    <source>
        <dbReference type="Proteomes" id="UP001589609"/>
    </source>
</evidence>
<feature type="region of interest" description="Disordered" evidence="1">
    <location>
        <begin position="17"/>
        <end position="45"/>
    </location>
</feature>
<dbReference type="Pfam" id="PF08239">
    <property type="entry name" value="SH3_3"/>
    <property type="match status" value="5"/>
</dbReference>
<gene>
    <name evidence="3" type="ORF">ACFFMS_11090</name>
</gene>
<organism evidence="3 4">
    <name type="scientific">Ectobacillus funiculus</name>
    <dbReference type="NCBI Taxonomy" id="137993"/>
    <lineage>
        <taxon>Bacteria</taxon>
        <taxon>Bacillati</taxon>
        <taxon>Bacillota</taxon>
        <taxon>Bacilli</taxon>
        <taxon>Bacillales</taxon>
        <taxon>Bacillaceae</taxon>
        <taxon>Ectobacillus</taxon>
    </lineage>
</organism>
<dbReference type="EMBL" id="JBHMAF010000051">
    <property type="protein sequence ID" value="MFB9759006.1"/>
    <property type="molecule type" value="Genomic_DNA"/>
</dbReference>
<dbReference type="PANTHER" id="PTHR34408:SF1">
    <property type="entry name" value="GLYCOSYL HYDROLASE FAMILY 19 DOMAIN-CONTAINING PROTEIN HI_1415"/>
    <property type="match status" value="1"/>
</dbReference>
<dbReference type="InterPro" id="IPR003646">
    <property type="entry name" value="SH3-like_bac-type"/>
</dbReference>
<dbReference type="PROSITE" id="PS51781">
    <property type="entry name" value="SH3B"/>
    <property type="match status" value="4"/>
</dbReference>
<dbReference type="SUPFAM" id="SSF51261">
    <property type="entry name" value="Duplicated hybrid motif"/>
    <property type="match status" value="1"/>
</dbReference>
<protein>
    <submittedName>
        <fullName evidence="3">SH3 domain-containing protein</fullName>
    </submittedName>
</protein>
<feature type="region of interest" description="Disordered" evidence="1">
    <location>
        <begin position="328"/>
        <end position="467"/>
    </location>
</feature>